<evidence type="ECO:0000256" key="3">
    <source>
        <dbReference type="SAM" id="MobiDB-lite"/>
    </source>
</evidence>
<feature type="region of interest" description="Disordered" evidence="3">
    <location>
        <begin position="330"/>
        <end position="349"/>
    </location>
</feature>
<keyword evidence="2" id="KW-0378">Hydrolase</keyword>
<dbReference type="InterPro" id="IPR029058">
    <property type="entry name" value="AB_hydrolase_fold"/>
</dbReference>
<dbReference type="PANTHER" id="PTHR43037">
    <property type="entry name" value="UNNAMED PRODUCT-RELATED"/>
    <property type="match status" value="1"/>
</dbReference>
<organism evidence="4 5">
    <name type="scientific">Rhizobium herbae</name>
    <dbReference type="NCBI Taxonomy" id="508661"/>
    <lineage>
        <taxon>Bacteria</taxon>
        <taxon>Pseudomonadati</taxon>
        <taxon>Pseudomonadota</taxon>
        <taxon>Alphaproteobacteria</taxon>
        <taxon>Hyphomicrobiales</taxon>
        <taxon>Rhizobiaceae</taxon>
        <taxon>Rhizobium/Agrobacterium group</taxon>
        <taxon>Rhizobium</taxon>
    </lineage>
</organism>
<protein>
    <submittedName>
        <fullName evidence="4">PHB depolymerase family esterase</fullName>
    </submittedName>
</protein>
<dbReference type="NCBIfam" id="TIGR01840">
    <property type="entry name" value="esterase_phb"/>
    <property type="match status" value="1"/>
</dbReference>
<dbReference type="InterPro" id="IPR010126">
    <property type="entry name" value="Esterase_phb"/>
</dbReference>
<keyword evidence="5" id="KW-1185">Reference proteome</keyword>
<name>A0ABS7HCI4_9HYPH</name>
<evidence type="ECO:0000256" key="2">
    <source>
        <dbReference type="ARBA" id="ARBA00022801"/>
    </source>
</evidence>
<dbReference type="PANTHER" id="PTHR43037:SF1">
    <property type="entry name" value="BLL1128 PROTEIN"/>
    <property type="match status" value="1"/>
</dbReference>
<accession>A0ABS7HCI4</accession>
<feature type="compositionally biased region" description="Polar residues" evidence="3">
    <location>
        <begin position="332"/>
        <end position="349"/>
    </location>
</feature>
<dbReference type="Proteomes" id="UP000757604">
    <property type="component" value="Unassembled WGS sequence"/>
</dbReference>
<evidence type="ECO:0000313" key="4">
    <source>
        <dbReference type="EMBL" id="MBW9064977.1"/>
    </source>
</evidence>
<dbReference type="Pfam" id="PF10503">
    <property type="entry name" value="Esterase_PHB"/>
    <property type="match status" value="1"/>
</dbReference>
<evidence type="ECO:0000256" key="1">
    <source>
        <dbReference type="ARBA" id="ARBA00022729"/>
    </source>
</evidence>
<reference evidence="4 5" key="1">
    <citation type="journal article" date="2021" name="MBio">
        <title>Poor Competitiveness of Bradyrhizobium in Pigeon Pea Root Colonization in Indian Soils.</title>
        <authorList>
            <person name="Chalasani D."/>
            <person name="Basu A."/>
            <person name="Pullabhotla S.V.S.R.N."/>
            <person name="Jorrin B."/>
            <person name="Neal A.L."/>
            <person name="Poole P.S."/>
            <person name="Podile A.R."/>
            <person name="Tkacz A."/>
        </authorList>
    </citation>
    <scope>NUCLEOTIDE SEQUENCE [LARGE SCALE GENOMIC DNA]</scope>
    <source>
        <strain evidence="4 5">HU44</strain>
    </source>
</reference>
<proteinExistence type="predicted"/>
<dbReference type="InterPro" id="IPR050955">
    <property type="entry name" value="Plant_Biomass_Hydrol_Est"/>
</dbReference>
<keyword evidence="1" id="KW-0732">Signal</keyword>
<dbReference type="RefSeq" id="WP_220372984.1">
    <property type="nucleotide sequence ID" value="NZ_JAEUAO010000004.1"/>
</dbReference>
<comment type="caution">
    <text evidence="4">The sequence shown here is derived from an EMBL/GenBank/DDBJ whole genome shotgun (WGS) entry which is preliminary data.</text>
</comment>
<gene>
    <name evidence="4" type="ORF">JNB71_16875</name>
</gene>
<sequence>MQSISDTIKRLRKLRSAHSSAPMFEDRLTDLGPFGSNPGALKAKIHIPNGLMPRAPLVVVLHGCTQTASGYDHGSGWSRLADDYGFVVLFPQQTPSNNANTCFNWFLPGDIRRNQGEAFSIRQMIETVTSTYDIDRSRIFITGLSAGGAMANVMLATHPELFAGGAIIAGLPYGIATTVPEAFDRMRGQGLPGAGGLQTLLLSASKHDGPWPAISVWQGTKDHTVVPANAFAVIEQWRGVHEVEFPPVTQRIDHHQRIVWRGADGREALVLYQLGGMGHGTPIDATSGYGKAGPYMLDVGISSTQHIARSWGLIASFEKRVNLDPGTLREPSANTFQSPYSSEQGTGIQPTIEKALRAAGLMK</sequence>
<dbReference type="EMBL" id="JAEUAO010000004">
    <property type="protein sequence ID" value="MBW9064977.1"/>
    <property type="molecule type" value="Genomic_DNA"/>
</dbReference>
<dbReference type="SUPFAM" id="SSF53474">
    <property type="entry name" value="alpha/beta-Hydrolases"/>
    <property type="match status" value="1"/>
</dbReference>
<evidence type="ECO:0000313" key="5">
    <source>
        <dbReference type="Proteomes" id="UP000757604"/>
    </source>
</evidence>
<dbReference type="Gene3D" id="3.40.50.1820">
    <property type="entry name" value="alpha/beta hydrolase"/>
    <property type="match status" value="1"/>
</dbReference>